<dbReference type="GO" id="GO:0006434">
    <property type="term" value="P:seryl-tRNA aminoacylation"/>
    <property type="evidence" value="ECO:0007669"/>
    <property type="project" value="InterPro"/>
</dbReference>
<dbReference type="GO" id="GO:0005524">
    <property type="term" value="F:ATP binding"/>
    <property type="evidence" value="ECO:0007669"/>
    <property type="project" value="InterPro"/>
</dbReference>
<proteinExistence type="inferred from homology"/>
<protein>
    <submittedName>
        <fullName evidence="4">Seryl-trna mitochondrial</fullName>
    </submittedName>
</protein>
<dbReference type="InterPro" id="IPR002314">
    <property type="entry name" value="aa-tRNA-synt_IIb"/>
</dbReference>
<sequence>MCKVKDTRRLLCDPKLRLTFSRLHSKSSQCATEGFVPKTCTQLTNSLKRQRFFSNHGSHNRVLHNKAIFAPYKVKTSQHQFRLRQHHKLLGSQPTASVHSGGVDVEDEQPPSWLFVSPAVAGAYGAQVNVELDLEERLSGDAQHNLRENIKWRGLSLDIDGLLRNLHTLKQMQEDKAALASQRDEILHQFKLLKQTSSAKDSEEIKKNLGAELRSVKAKIADLKSSWDMEEKVMLAALNLPNDLHPTTPLDESLVLRKTESFSVPEPAKPLNHVKIAKKFDLIKFRPYTSFWVFAANDLVSMLEWVSVHCCYYVSLKEGCGGDVRNGNTILTMLDPHKTVIEPMNHLSGVSLHMFAAYVAKTCIGDSVLPLQLFGCGRRYQNSGLPGLFGATQTTQASLFSCVKEEDVERQFESSQELVWEFLHKLRQLSAKDLSREEKRRVSFEMFSPSLRQFLPVASVSDVGDFVSRRLMVTHNQNHADIRTAKRLHMIHGTVLNLTSFLALWMEHSLTDNSKFTLCNLPPLQDHTDSVASS</sequence>
<dbReference type="Gene3D" id="3.30.930.10">
    <property type="entry name" value="Bira Bifunctional Protein, Domain 2"/>
    <property type="match status" value="1"/>
</dbReference>
<feature type="domain" description="Aminoacyl-tRNA synthetase class II (G/ P/ S/T)" evidence="3">
    <location>
        <begin position="366"/>
        <end position="508"/>
    </location>
</feature>
<comment type="similarity">
    <text evidence="1">Belongs to the class-II aminoacyl-tRNA synthetase family. Type-1 seryl-tRNA synthetase subfamily.</text>
</comment>
<keyword evidence="2" id="KW-0175">Coiled coil</keyword>
<reference evidence="4 5" key="1">
    <citation type="journal article" date="2021" name="Elife">
        <title>Chloroplast acquisition without the gene transfer in kleptoplastic sea slugs, Plakobranchus ocellatus.</title>
        <authorList>
            <person name="Maeda T."/>
            <person name="Takahashi S."/>
            <person name="Yoshida T."/>
            <person name="Shimamura S."/>
            <person name="Takaki Y."/>
            <person name="Nagai Y."/>
            <person name="Toyoda A."/>
            <person name="Suzuki Y."/>
            <person name="Arimoto A."/>
            <person name="Ishii H."/>
            <person name="Satoh N."/>
            <person name="Nishiyama T."/>
            <person name="Hasebe M."/>
            <person name="Maruyama T."/>
            <person name="Minagawa J."/>
            <person name="Obokata J."/>
            <person name="Shigenobu S."/>
        </authorList>
    </citation>
    <scope>NUCLEOTIDE SEQUENCE [LARGE SCALE GENOMIC DNA]</scope>
</reference>
<dbReference type="InterPro" id="IPR045864">
    <property type="entry name" value="aa-tRNA-synth_II/BPL/LPL"/>
</dbReference>
<accession>A0AAV4GA64</accession>
<evidence type="ECO:0000313" key="5">
    <source>
        <dbReference type="Proteomes" id="UP000762676"/>
    </source>
</evidence>
<comment type="caution">
    <text evidence="4">The sequence shown here is derived from an EMBL/GenBank/DDBJ whole genome shotgun (WGS) entry which is preliminary data.</text>
</comment>
<organism evidence="4 5">
    <name type="scientific">Elysia marginata</name>
    <dbReference type="NCBI Taxonomy" id="1093978"/>
    <lineage>
        <taxon>Eukaryota</taxon>
        <taxon>Metazoa</taxon>
        <taxon>Spiralia</taxon>
        <taxon>Lophotrochozoa</taxon>
        <taxon>Mollusca</taxon>
        <taxon>Gastropoda</taxon>
        <taxon>Heterobranchia</taxon>
        <taxon>Euthyneura</taxon>
        <taxon>Panpulmonata</taxon>
        <taxon>Sacoglossa</taxon>
        <taxon>Placobranchoidea</taxon>
        <taxon>Plakobranchidae</taxon>
        <taxon>Elysia</taxon>
    </lineage>
</organism>
<dbReference type="Proteomes" id="UP000762676">
    <property type="component" value="Unassembled WGS sequence"/>
</dbReference>
<dbReference type="GO" id="GO:0004828">
    <property type="term" value="F:serine-tRNA ligase activity"/>
    <property type="evidence" value="ECO:0007669"/>
    <property type="project" value="InterPro"/>
</dbReference>
<dbReference type="PANTHER" id="PTHR11778">
    <property type="entry name" value="SERYL-TRNA SYNTHETASE"/>
    <property type="match status" value="1"/>
</dbReference>
<dbReference type="EMBL" id="BMAT01008327">
    <property type="protein sequence ID" value="GFR82337.1"/>
    <property type="molecule type" value="Genomic_DNA"/>
</dbReference>
<evidence type="ECO:0000313" key="4">
    <source>
        <dbReference type="EMBL" id="GFR82337.1"/>
    </source>
</evidence>
<keyword evidence="5" id="KW-1185">Reference proteome</keyword>
<name>A0AAV4GA64_9GAST</name>
<dbReference type="InterPro" id="IPR002317">
    <property type="entry name" value="Ser-tRNA-ligase_type_1"/>
</dbReference>
<dbReference type="InterPro" id="IPR010978">
    <property type="entry name" value="tRNA-bd_arm"/>
</dbReference>
<dbReference type="SUPFAM" id="SSF46589">
    <property type="entry name" value="tRNA-binding arm"/>
    <property type="match status" value="1"/>
</dbReference>
<evidence type="ECO:0000256" key="1">
    <source>
        <dbReference type="ARBA" id="ARBA00010728"/>
    </source>
</evidence>
<dbReference type="SUPFAM" id="SSF55681">
    <property type="entry name" value="Class II aaRS and biotin synthetases"/>
    <property type="match status" value="1"/>
</dbReference>
<evidence type="ECO:0000259" key="3">
    <source>
        <dbReference type="Pfam" id="PF00587"/>
    </source>
</evidence>
<feature type="coiled-coil region" evidence="2">
    <location>
        <begin position="169"/>
        <end position="226"/>
    </location>
</feature>
<gene>
    <name evidence="4" type="ORF">ElyMa_004094800</name>
</gene>
<evidence type="ECO:0000256" key="2">
    <source>
        <dbReference type="SAM" id="Coils"/>
    </source>
</evidence>
<dbReference type="AlphaFoldDB" id="A0AAV4GA64"/>
<dbReference type="Pfam" id="PF00587">
    <property type="entry name" value="tRNA-synt_2b"/>
    <property type="match status" value="1"/>
</dbReference>